<dbReference type="InterPro" id="IPR020059">
    <property type="entry name" value="Glu/Gln-tRNA-synth_Ib_codon-bd"/>
</dbReference>
<dbReference type="NCBIfam" id="TIGR00440">
    <property type="entry name" value="glnS"/>
    <property type="match status" value="1"/>
</dbReference>
<dbReference type="GO" id="GO:0016874">
    <property type="term" value="F:ligase activity"/>
    <property type="evidence" value="ECO:0007669"/>
    <property type="project" value="UniProtKB-KW"/>
</dbReference>
<evidence type="ECO:0000259" key="11">
    <source>
        <dbReference type="Pfam" id="PF00749"/>
    </source>
</evidence>
<keyword evidence="4 10" id="KW-0547">Nucleotide-binding</keyword>
<dbReference type="InterPro" id="IPR011035">
    <property type="entry name" value="Ribosomal_bL25/Gln-tRNA_synth"/>
</dbReference>
<dbReference type="Gene3D" id="3.40.50.620">
    <property type="entry name" value="HUPs"/>
    <property type="match status" value="1"/>
</dbReference>
<dbReference type="Pfam" id="PF03950">
    <property type="entry name" value="tRNA-synt_1c_C"/>
    <property type="match status" value="1"/>
</dbReference>
<dbReference type="Proteomes" id="UP001424741">
    <property type="component" value="Unassembled WGS sequence"/>
</dbReference>
<dbReference type="PROSITE" id="PS00178">
    <property type="entry name" value="AA_TRNA_LIGASE_I"/>
    <property type="match status" value="1"/>
</dbReference>
<dbReference type="Gene3D" id="3.90.800.10">
    <property type="entry name" value="Glutamyl-tRNA Synthetase, Domain 3"/>
    <property type="match status" value="1"/>
</dbReference>
<name>A0ABP9V1C3_9BACT</name>
<evidence type="ECO:0000256" key="10">
    <source>
        <dbReference type="RuleBase" id="RU363037"/>
    </source>
</evidence>
<evidence type="ECO:0000256" key="1">
    <source>
        <dbReference type="ARBA" id="ARBA00012836"/>
    </source>
</evidence>
<evidence type="ECO:0000313" key="15">
    <source>
        <dbReference type="Proteomes" id="UP001424741"/>
    </source>
</evidence>
<evidence type="ECO:0000256" key="5">
    <source>
        <dbReference type="ARBA" id="ARBA00022840"/>
    </source>
</evidence>
<evidence type="ECO:0000313" key="14">
    <source>
        <dbReference type="EMBL" id="GAA5494422.1"/>
    </source>
</evidence>
<evidence type="ECO:0000256" key="9">
    <source>
        <dbReference type="NCBIfam" id="TIGR00440"/>
    </source>
</evidence>
<dbReference type="PANTHER" id="PTHR43097">
    <property type="entry name" value="GLUTAMINE-TRNA LIGASE"/>
    <property type="match status" value="1"/>
</dbReference>
<dbReference type="InterPro" id="IPR050132">
    <property type="entry name" value="Gln/Glu-tRNA_Ligase"/>
</dbReference>
<evidence type="ECO:0000256" key="8">
    <source>
        <dbReference type="ARBA" id="ARBA00048270"/>
    </source>
</evidence>
<dbReference type="InterPro" id="IPR004514">
    <property type="entry name" value="Gln-tRNA-synth"/>
</dbReference>
<protein>
    <recommendedName>
        <fullName evidence="1 9">Glutamine--tRNA ligase</fullName>
        <ecNumber evidence="1 9">6.1.1.18</ecNumber>
    </recommendedName>
</protein>
<evidence type="ECO:0000256" key="7">
    <source>
        <dbReference type="ARBA" id="ARBA00023146"/>
    </source>
</evidence>
<dbReference type="NCBIfam" id="NF011291">
    <property type="entry name" value="PRK14703.1"/>
    <property type="match status" value="1"/>
</dbReference>
<keyword evidence="6 10" id="KW-0648">Protein biosynthesis</keyword>
<keyword evidence="5 10" id="KW-0067">ATP-binding</keyword>
<keyword evidence="2" id="KW-0963">Cytoplasm</keyword>
<dbReference type="InterPro" id="IPR020061">
    <property type="entry name" value="Glu_tRNA_lig_a-bdl"/>
</dbReference>
<organism evidence="14 15">
    <name type="scientific">Rubritalea halochordaticola</name>
    <dbReference type="NCBI Taxonomy" id="714537"/>
    <lineage>
        <taxon>Bacteria</taxon>
        <taxon>Pseudomonadati</taxon>
        <taxon>Verrucomicrobiota</taxon>
        <taxon>Verrucomicrobiia</taxon>
        <taxon>Verrucomicrobiales</taxon>
        <taxon>Rubritaleaceae</taxon>
        <taxon>Rubritalea</taxon>
    </lineage>
</organism>
<feature type="domain" description="Glutamyl/glutaminyl-tRNA synthetase class Ib anti-codon binding" evidence="12">
    <location>
        <begin position="358"/>
        <end position="458"/>
    </location>
</feature>
<comment type="catalytic activity">
    <reaction evidence="8">
        <text>tRNA(Gln) + L-glutamine + ATP = L-glutaminyl-tRNA(Gln) + AMP + diphosphate</text>
        <dbReference type="Rhea" id="RHEA:20121"/>
        <dbReference type="Rhea" id="RHEA-COMP:9662"/>
        <dbReference type="Rhea" id="RHEA-COMP:9681"/>
        <dbReference type="ChEBI" id="CHEBI:30616"/>
        <dbReference type="ChEBI" id="CHEBI:33019"/>
        <dbReference type="ChEBI" id="CHEBI:58359"/>
        <dbReference type="ChEBI" id="CHEBI:78442"/>
        <dbReference type="ChEBI" id="CHEBI:78521"/>
        <dbReference type="ChEBI" id="CHEBI:456215"/>
        <dbReference type="EC" id="6.1.1.18"/>
    </reaction>
</comment>
<evidence type="ECO:0000259" key="12">
    <source>
        <dbReference type="Pfam" id="PF03950"/>
    </source>
</evidence>
<dbReference type="InterPro" id="IPR000924">
    <property type="entry name" value="Glu/Gln-tRNA-synth"/>
</dbReference>
<dbReference type="InterPro" id="IPR001412">
    <property type="entry name" value="aa-tRNA-synth_I_CS"/>
</dbReference>
<comment type="similarity">
    <text evidence="10">Belongs to the class-I aminoacyl-tRNA synthetase family.</text>
</comment>
<dbReference type="InterPro" id="IPR020058">
    <property type="entry name" value="Glu/Gln-tRNA-synth_Ib_cat-dom"/>
</dbReference>
<dbReference type="PRINTS" id="PR00987">
    <property type="entry name" value="TRNASYNTHGLU"/>
</dbReference>
<evidence type="ECO:0000256" key="6">
    <source>
        <dbReference type="ARBA" id="ARBA00022917"/>
    </source>
</evidence>
<evidence type="ECO:0000256" key="4">
    <source>
        <dbReference type="ARBA" id="ARBA00022741"/>
    </source>
</evidence>
<keyword evidence="15" id="KW-1185">Reference proteome</keyword>
<dbReference type="InterPro" id="IPR049437">
    <property type="entry name" value="tRNA-synt_1c_C2"/>
</dbReference>
<evidence type="ECO:0000256" key="2">
    <source>
        <dbReference type="ARBA" id="ARBA00022490"/>
    </source>
</evidence>
<dbReference type="PANTHER" id="PTHR43097:SF5">
    <property type="entry name" value="GLUTAMATE--TRNA LIGASE"/>
    <property type="match status" value="1"/>
</dbReference>
<dbReference type="EMBL" id="BAABRL010000002">
    <property type="protein sequence ID" value="GAA5494422.1"/>
    <property type="molecule type" value="Genomic_DNA"/>
</dbReference>
<comment type="caution">
    <text evidence="14">The sequence shown here is derived from an EMBL/GenBank/DDBJ whole genome shotgun (WGS) entry which is preliminary data.</text>
</comment>
<dbReference type="SUPFAM" id="SSF50715">
    <property type="entry name" value="Ribosomal protein L25-like"/>
    <property type="match status" value="1"/>
</dbReference>
<gene>
    <name evidence="14" type="primary">glnS</name>
    <name evidence="14" type="ORF">Rhal01_00583</name>
</gene>
<dbReference type="InterPro" id="IPR020056">
    <property type="entry name" value="Rbsml_bL25/Gln-tRNA_synth_N"/>
</dbReference>
<dbReference type="InterPro" id="IPR014729">
    <property type="entry name" value="Rossmann-like_a/b/a_fold"/>
</dbReference>
<dbReference type="EC" id="6.1.1.18" evidence="1 9"/>
<evidence type="ECO:0000259" key="13">
    <source>
        <dbReference type="Pfam" id="PF20974"/>
    </source>
</evidence>
<dbReference type="Pfam" id="PF00749">
    <property type="entry name" value="tRNA-synt_1c"/>
    <property type="match status" value="1"/>
</dbReference>
<dbReference type="Gene3D" id="2.40.240.10">
    <property type="entry name" value="Ribosomal Protein L25, Chain P"/>
    <property type="match status" value="2"/>
</dbReference>
<evidence type="ECO:0000256" key="3">
    <source>
        <dbReference type="ARBA" id="ARBA00022598"/>
    </source>
</evidence>
<reference evidence="14 15" key="1">
    <citation type="submission" date="2024-02" db="EMBL/GenBank/DDBJ databases">
        <title>Rubritalea halochordaticola NBRC 107102.</title>
        <authorList>
            <person name="Ichikawa N."/>
            <person name="Katano-Makiyama Y."/>
            <person name="Hidaka K."/>
        </authorList>
    </citation>
    <scope>NUCLEOTIDE SEQUENCE [LARGE SCALE GENOMIC DNA]</scope>
    <source>
        <strain evidence="14 15">NBRC 107102</strain>
    </source>
</reference>
<feature type="domain" description="Glutamyl/glutaminyl-tRNA synthetase class Ib catalytic" evidence="11">
    <location>
        <begin position="47"/>
        <end position="354"/>
    </location>
</feature>
<feature type="domain" description="tRNA synthetases class I (E and Q) anti-codon binding" evidence="13">
    <location>
        <begin position="477"/>
        <end position="550"/>
    </location>
</feature>
<sequence>MLWGDGALSGETIFSLELMGKKEGKKDFIRQIIAGDLAKGKHETTITRFPPEPNGFLHIGHARAICLNFGLAQENPGARCHLRFDDTNPVKEDTKYVEAIQADIKWLGYDWGEHLYFASDYFDYFYDCAVQLIKDGKAYVDLQSPEEMKAGRGNVKEAGTNSPYRDTSVEENLELFEKMKNGEIGEGKAVLRAKIDMESPNMNMRDPALYRILHAHHHRTGDKWKIYPMYDFAHPLEDAKECITHSLCSLEFEDHRPLYEWVVQNCPTPSEPRQIEFSRLNLTYTVMSKRKLLDLVNEGIVAGWDDPRMPTLSGMRRRGYAPESIRTFIEGRGITKFNSNTDFALLEADVRAHLNANADRRMAVLEPLKLVIDNWEEGRVEEMECMNNPENPEAGTRKVPLGKEVYIERDDFMEEAPKKYFRLAPGQAIRLRGGYILNYVSHEKDPETGEVTQVHVEYIPGTIGQNAPEGIKCKAAVHWVSVDHAVDAEIRLYDRLFTEENPDGFEGGFMKCLNPESLKVIKGAKVEPVLAESGKEYSCQFERVGYFCTDKEDHEQGEKIVFNRTVELKAAKF</sequence>
<accession>A0ABP9V1C3</accession>
<dbReference type="SUPFAM" id="SSF52374">
    <property type="entry name" value="Nucleotidylyl transferase"/>
    <property type="match status" value="1"/>
</dbReference>
<keyword evidence="3 10" id="KW-0436">Ligase</keyword>
<dbReference type="Pfam" id="PF20974">
    <property type="entry name" value="tRNA-synt_1c_C2"/>
    <property type="match status" value="1"/>
</dbReference>
<dbReference type="Gene3D" id="1.10.1160.10">
    <property type="entry name" value="Glutamyl-trna Synthetase, Domain 2"/>
    <property type="match status" value="1"/>
</dbReference>
<keyword evidence="7 10" id="KW-0030">Aminoacyl-tRNA synthetase</keyword>
<proteinExistence type="inferred from homology"/>